<evidence type="ECO:0000313" key="2">
    <source>
        <dbReference type="EMBL" id="EDM25671.1"/>
    </source>
</evidence>
<keyword evidence="1" id="KW-1133">Transmembrane helix</keyword>
<dbReference type="AlphaFoldDB" id="A6DRK2"/>
<gene>
    <name evidence="2" type="ORF">LNTAR_13017</name>
</gene>
<accession>A6DRK2</accession>
<organism evidence="2 3">
    <name type="scientific">Lentisphaera araneosa HTCC2155</name>
    <dbReference type="NCBI Taxonomy" id="313628"/>
    <lineage>
        <taxon>Bacteria</taxon>
        <taxon>Pseudomonadati</taxon>
        <taxon>Lentisphaerota</taxon>
        <taxon>Lentisphaeria</taxon>
        <taxon>Lentisphaerales</taxon>
        <taxon>Lentisphaeraceae</taxon>
        <taxon>Lentisphaera</taxon>
    </lineage>
</organism>
<keyword evidence="1" id="KW-0812">Transmembrane</keyword>
<feature type="transmembrane region" description="Helical" evidence="1">
    <location>
        <begin position="36"/>
        <end position="57"/>
    </location>
</feature>
<evidence type="ECO:0000256" key="1">
    <source>
        <dbReference type="SAM" id="Phobius"/>
    </source>
</evidence>
<dbReference type="EMBL" id="ABCK01000025">
    <property type="protein sequence ID" value="EDM25671.1"/>
    <property type="molecule type" value="Genomic_DNA"/>
</dbReference>
<dbReference type="Proteomes" id="UP000004947">
    <property type="component" value="Unassembled WGS sequence"/>
</dbReference>
<reference evidence="2 3" key="1">
    <citation type="journal article" date="2010" name="J. Bacteriol.">
        <title>Genome sequence of Lentisphaera araneosa HTCC2155T, the type species of the order Lentisphaerales in the phylum Lentisphaerae.</title>
        <authorList>
            <person name="Thrash J.C."/>
            <person name="Cho J.C."/>
            <person name="Vergin K.L."/>
            <person name="Morris R.M."/>
            <person name="Giovannoni S.J."/>
        </authorList>
    </citation>
    <scope>NUCLEOTIDE SEQUENCE [LARGE SCALE GENOMIC DNA]</scope>
    <source>
        <strain evidence="2 3">HTCC2155</strain>
    </source>
</reference>
<comment type="caution">
    <text evidence="2">The sequence shown here is derived from an EMBL/GenBank/DDBJ whole genome shotgun (WGS) entry which is preliminary data.</text>
</comment>
<protein>
    <submittedName>
        <fullName evidence="2">Uncharacterized protein</fullName>
    </submittedName>
</protein>
<keyword evidence="1" id="KW-0472">Membrane</keyword>
<proteinExistence type="predicted"/>
<keyword evidence="3" id="KW-1185">Reference proteome</keyword>
<sequence>MINNIIEFNKKYQFRIILVLALALKLTDNYPILDFIVFLLCSLFVITVVITNVTSYIKWIKVKNDAQIIIEEGFGIDYINDEIKKIENNNTLSDNKKTEIINKMKNAIDSLNQTQKN</sequence>
<evidence type="ECO:0000313" key="3">
    <source>
        <dbReference type="Proteomes" id="UP000004947"/>
    </source>
</evidence>
<name>A6DRK2_9BACT</name>